<dbReference type="GeneID" id="108739179"/>
<protein>
    <submittedName>
        <fullName evidence="4">Vasotab-like</fullName>
    </submittedName>
</protein>
<dbReference type="PROSITE" id="PS51465">
    <property type="entry name" value="KAZAL_2"/>
    <property type="match status" value="1"/>
</dbReference>
<dbReference type="InParanoid" id="A0A1W4WX69"/>
<feature type="chain" id="PRO_5028921766" evidence="1">
    <location>
        <begin position="19"/>
        <end position="109"/>
    </location>
</feature>
<dbReference type="OrthoDB" id="328123at2759"/>
<sequence>MKILSALFLAVFVAQAWSYSEIGPLKMGEECLLCTEEYEPVCGVNGEGIRKTFGNDCELVEWNCLTGEDYKHISHGVCPESVKSGFKDPTCSIVCPDGRQPTCGCVKAK</sequence>
<dbReference type="Proteomes" id="UP000192223">
    <property type="component" value="Unplaced"/>
</dbReference>
<feature type="domain" description="Kazal-like" evidence="2">
    <location>
        <begin position="25"/>
        <end position="80"/>
    </location>
</feature>
<evidence type="ECO:0000313" key="4">
    <source>
        <dbReference type="RefSeq" id="XP_018328454.2"/>
    </source>
</evidence>
<dbReference type="AlphaFoldDB" id="A0A1W4WX69"/>
<dbReference type="CDD" id="cd00104">
    <property type="entry name" value="KAZAL_FS"/>
    <property type="match status" value="1"/>
</dbReference>
<keyword evidence="3" id="KW-1185">Reference proteome</keyword>
<accession>A0A1W4WX69</accession>
<keyword evidence="1" id="KW-0732">Signal</keyword>
<evidence type="ECO:0000256" key="1">
    <source>
        <dbReference type="SAM" id="SignalP"/>
    </source>
</evidence>
<name>A0A1W4WX69_AGRPL</name>
<reference evidence="4" key="1">
    <citation type="submission" date="2025-08" db="UniProtKB">
        <authorList>
            <consortium name="RefSeq"/>
        </authorList>
    </citation>
    <scope>IDENTIFICATION</scope>
    <source>
        <tissue evidence="4">Entire body</tissue>
    </source>
</reference>
<dbReference type="Gene3D" id="3.30.60.30">
    <property type="match status" value="1"/>
</dbReference>
<gene>
    <name evidence="4" type="primary">LOC108739179</name>
</gene>
<proteinExistence type="predicted"/>
<evidence type="ECO:0000313" key="3">
    <source>
        <dbReference type="Proteomes" id="UP000192223"/>
    </source>
</evidence>
<dbReference type="InterPro" id="IPR036058">
    <property type="entry name" value="Kazal_dom_sf"/>
</dbReference>
<organism evidence="3 4">
    <name type="scientific">Agrilus planipennis</name>
    <name type="common">Emerald ash borer</name>
    <name type="synonym">Agrilus marcopoli</name>
    <dbReference type="NCBI Taxonomy" id="224129"/>
    <lineage>
        <taxon>Eukaryota</taxon>
        <taxon>Metazoa</taxon>
        <taxon>Ecdysozoa</taxon>
        <taxon>Arthropoda</taxon>
        <taxon>Hexapoda</taxon>
        <taxon>Insecta</taxon>
        <taxon>Pterygota</taxon>
        <taxon>Neoptera</taxon>
        <taxon>Endopterygota</taxon>
        <taxon>Coleoptera</taxon>
        <taxon>Polyphaga</taxon>
        <taxon>Elateriformia</taxon>
        <taxon>Buprestoidea</taxon>
        <taxon>Buprestidae</taxon>
        <taxon>Agrilinae</taxon>
        <taxon>Agrilus</taxon>
    </lineage>
</organism>
<dbReference type="SUPFAM" id="SSF100895">
    <property type="entry name" value="Kazal-type serine protease inhibitors"/>
    <property type="match status" value="1"/>
</dbReference>
<dbReference type="RefSeq" id="XP_018328454.2">
    <property type="nucleotide sequence ID" value="XM_018472952.2"/>
</dbReference>
<dbReference type="InterPro" id="IPR002350">
    <property type="entry name" value="Kazal_dom"/>
</dbReference>
<dbReference type="Pfam" id="PF07648">
    <property type="entry name" value="Kazal_2"/>
    <property type="match status" value="1"/>
</dbReference>
<feature type="signal peptide" evidence="1">
    <location>
        <begin position="1"/>
        <end position="18"/>
    </location>
</feature>
<evidence type="ECO:0000259" key="2">
    <source>
        <dbReference type="PROSITE" id="PS51465"/>
    </source>
</evidence>
<dbReference type="KEGG" id="apln:108739179"/>